<accession>A0A068UWJ1</accession>
<keyword evidence="2" id="KW-1185">Reference proteome</keyword>
<reference evidence="2" key="1">
    <citation type="journal article" date="2014" name="Science">
        <title>The coffee genome provides insight into the convergent evolution of caffeine biosynthesis.</title>
        <authorList>
            <person name="Denoeud F."/>
            <person name="Carretero-Paulet L."/>
            <person name="Dereeper A."/>
            <person name="Droc G."/>
            <person name="Guyot R."/>
            <person name="Pietrella M."/>
            <person name="Zheng C."/>
            <person name="Alberti A."/>
            <person name="Anthony F."/>
            <person name="Aprea G."/>
            <person name="Aury J.M."/>
            <person name="Bento P."/>
            <person name="Bernard M."/>
            <person name="Bocs S."/>
            <person name="Campa C."/>
            <person name="Cenci A."/>
            <person name="Combes M.C."/>
            <person name="Crouzillat D."/>
            <person name="Da Silva C."/>
            <person name="Daddiego L."/>
            <person name="De Bellis F."/>
            <person name="Dussert S."/>
            <person name="Garsmeur O."/>
            <person name="Gayraud T."/>
            <person name="Guignon V."/>
            <person name="Jahn K."/>
            <person name="Jamilloux V."/>
            <person name="Joet T."/>
            <person name="Labadie K."/>
            <person name="Lan T."/>
            <person name="Leclercq J."/>
            <person name="Lepelley M."/>
            <person name="Leroy T."/>
            <person name="Li L.T."/>
            <person name="Librado P."/>
            <person name="Lopez L."/>
            <person name="Munoz A."/>
            <person name="Noel B."/>
            <person name="Pallavicini A."/>
            <person name="Perrotta G."/>
            <person name="Poncet V."/>
            <person name="Pot D."/>
            <person name="Priyono X."/>
            <person name="Rigoreau M."/>
            <person name="Rouard M."/>
            <person name="Rozas J."/>
            <person name="Tranchant-Dubreuil C."/>
            <person name="VanBuren R."/>
            <person name="Zhang Q."/>
            <person name="Andrade A.C."/>
            <person name="Argout X."/>
            <person name="Bertrand B."/>
            <person name="de Kochko A."/>
            <person name="Graziosi G."/>
            <person name="Henry R.J."/>
            <person name="Jayarama X."/>
            <person name="Ming R."/>
            <person name="Nagai C."/>
            <person name="Rounsley S."/>
            <person name="Sankoff D."/>
            <person name="Giuliano G."/>
            <person name="Albert V.A."/>
            <person name="Wincker P."/>
            <person name="Lashermes P."/>
        </authorList>
    </citation>
    <scope>NUCLEOTIDE SEQUENCE [LARGE SCALE GENOMIC DNA]</scope>
    <source>
        <strain evidence="2">cv. DH200-94</strain>
    </source>
</reference>
<gene>
    <name evidence="1" type="ORF">GSCOC_T00036366001</name>
</gene>
<dbReference type="InParanoid" id="A0A068UWJ1"/>
<organism evidence="1 2">
    <name type="scientific">Coffea canephora</name>
    <name type="common">Robusta coffee</name>
    <dbReference type="NCBI Taxonomy" id="49390"/>
    <lineage>
        <taxon>Eukaryota</taxon>
        <taxon>Viridiplantae</taxon>
        <taxon>Streptophyta</taxon>
        <taxon>Embryophyta</taxon>
        <taxon>Tracheophyta</taxon>
        <taxon>Spermatophyta</taxon>
        <taxon>Magnoliopsida</taxon>
        <taxon>eudicotyledons</taxon>
        <taxon>Gunneridae</taxon>
        <taxon>Pentapetalae</taxon>
        <taxon>asterids</taxon>
        <taxon>lamiids</taxon>
        <taxon>Gentianales</taxon>
        <taxon>Rubiaceae</taxon>
        <taxon>Ixoroideae</taxon>
        <taxon>Gardenieae complex</taxon>
        <taxon>Bertiereae - Coffeeae clade</taxon>
        <taxon>Coffeeae</taxon>
        <taxon>Coffea</taxon>
    </lineage>
</organism>
<dbReference type="AlphaFoldDB" id="A0A068UWJ1"/>
<evidence type="ECO:0008006" key="3">
    <source>
        <dbReference type="Google" id="ProtNLM"/>
    </source>
</evidence>
<sequence>MLHLCRSWSHRLMSSSPHKLKGNSPMLCSSTSNYCQSESGANDLEVCLKYYHNRTSAQMARGKTNDYGGSSAIAKWEYEIKCYYVQLLQEHKEVGNLSKNNINGCVFEDMRNRLNMRFNHKSYDYDQVKRKYCSFMRVAPV</sequence>
<dbReference type="Gramene" id="CDP12657">
    <property type="protein sequence ID" value="CDP12657"/>
    <property type="gene ID" value="GSCOC_T00036366001"/>
</dbReference>
<dbReference type="EMBL" id="HG739153">
    <property type="protein sequence ID" value="CDP12657.1"/>
    <property type="molecule type" value="Genomic_DNA"/>
</dbReference>
<evidence type="ECO:0000313" key="2">
    <source>
        <dbReference type="Proteomes" id="UP000295252"/>
    </source>
</evidence>
<evidence type="ECO:0000313" key="1">
    <source>
        <dbReference type="EMBL" id="CDP12657.1"/>
    </source>
</evidence>
<proteinExistence type="predicted"/>
<protein>
    <recommendedName>
        <fullName evidence="3">Myb/SANT-like domain-containing protein</fullName>
    </recommendedName>
</protein>
<dbReference type="Proteomes" id="UP000295252">
    <property type="component" value="Chromosome VIII"/>
</dbReference>
<name>A0A068UWJ1_COFCA</name>